<dbReference type="EMBL" id="PIPT01000001">
    <property type="protein sequence ID" value="RUO50769.1"/>
    <property type="molecule type" value="Genomic_DNA"/>
</dbReference>
<keyword evidence="4" id="KW-1185">Reference proteome</keyword>
<evidence type="ECO:0000256" key="1">
    <source>
        <dbReference type="SAM" id="Phobius"/>
    </source>
</evidence>
<protein>
    <recommendedName>
        <fullName evidence="2">Putative zinc-finger domain-containing protein</fullName>
    </recommendedName>
</protein>
<feature type="domain" description="Putative zinc-finger" evidence="2">
    <location>
        <begin position="8"/>
        <end position="42"/>
    </location>
</feature>
<name>A0A432XPW5_9GAMM</name>
<gene>
    <name evidence="3" type="ORF">CWE21_01295</name>
</gene>
<dbReference type="RefSeq" id="WP_126832410.1">
    <property type="nucleotide sequence ID" value="NZ_PIPT01000001.1"/>
</dbReference>
<comment type="caution">
    <text evidence="3">The sequence shown here is derived from an EMBL/GenBank/DDBJ whole genome shotgun (WGS) entry which is preliminary data.</text>
</comment>
<keyword evidence="1" id="KW-0812">Transmembrane</keyword>
<keyword evidence="1" id="KW-0472">Membrane</keyword>
<dbReference type="Proteomes" id="UP000286678">
    <property type="component" value="Unassembled WGS sequence"/>
</dbReference>
<feature type="transmembrane region" description="Helical" evidence="1">
    <location>
        <begin position="103"/>
        <end position="126"/>
    </location>
</feature>
<evidence type="ECO:0000313" key="3">
    <source>
        <dbReference type="EMBL" id="RUO50769.1"/>
    </source>
</evidence>
<proteinExistence type="predicted"/>
<dbReference type="AlphaFoldDB" id="A0A432XPW5"/>
<evidence type="ECO:0000259" key="2">
    <source>
        <dbReference type="Pfam" id="PF13490"/>
    </source>
</evidence>
<accession>A0A432XPW5</accession>
<dbReference type="Pfam" id="PF13490">
    <property type="entry name" value="zf-HC2"/>
    <property type="match status" value="1"/>
</dbReference>
<reference evidence="4" key="1">
    <citation type="journal article" date="2018" name="Front. Microbiol.">
        <title>Genome-Based Analysis Reveals the Taxonomy and Diversity of the Family Idiomarinaceae.</title>
        <authorList>
            <person name="Liu Y."/>
            <person name="Lai Q."/>
            <person name="Shao Z."/>
        </authorList>
    </citation>
    <scope>NUCLEOTIDE SEQUENCE [LARGE SCALE GENOMIC DNA]</scope>
    <source>
        <strain evidence="4">SW15</strain>
    </source>
</reference>
<dbReference type="InterPro" id="IPR027383">
    <property type="entry name" value="Znf_put"/>
</dbReference>
<sequence length="143" mass="16099">MTQRDPACRAIEPLISGALDNELTQQQRQQLHLHLGSCEACANLYRELAEQRGAVKLGMLPPESDAETPSVRLWNRFGFGLLVLGLIPLVLYAIYQFSQDATIPWWIKLTTAATILGLLLLFINVLRQRLKAAKTDPYKKVKL</sequence>
<feature type="transmembrane region" description="Helical" evidence="1">
    <location>
        <begin position="77"/>
        <end position="97"/>
    </location>
</feature>
<dbReference type="OrthoDB" id="6237627at2"/>
<keyword evidence="1" id="KW-1133">Transmembrane helix</keyword>
<evidence type="ECO:0000313" key="4">
    <source>
        <dbReference type="Proteomes" id="UP000286678"/>
    </source>
</evidence>
<organism evidence="3 4">
    <name type="scientific">Pseudidiomarina aquimaris</name>
    <dbReference type="NCBI Taxonomy" id="641841"/>
    <lineage>
        <taxon>Bacteria</taxon>
        <taxon>Pseudomonadati</taxon>
        <taxon>Pseudomonadota</taxon>
        <taxon>Gammaproteobacteria</taxon>
        <taxon>Alteromonadales</taxon>
        <taxon>Idiomarinaceae</taxon>
        <taxon>Pseudidiomarina</taxon>
    </lineage>
</organism>